<dbReference type="Gene3D" id="3.40.1000.10">
    <property type="entry name" value="Mog1/PsbP, alpha/beta/alpha sandwich"/>
    <property type="match status" value="1"/>
</dbReference>
<keyword evidence="1" id="KW-0732">Signal</keyword>
<organism evidence="3 4">
    <name type="scientific">Mycolicibacillus parakoreensis</name>
    <dbReference type="NCBI Taxonomy" id="1069221"/>
    <lineage>
        <taxon>Bacteria</taxon>
        <taxon>Bacillati</taxon>
        <taxon>Actinomycetota</taxon>
        <taxon>Actinomycetes</taxon>
        <taxon>Mycobacteriales</taxon>
        <taxon>Mycobacteriaceae</taxon>
        <taxon>Mycolicibacillus</taxon>
    </lineage>
</organism>
<reference evidence="3" key="1">
    <citation type="submission" date="2022-08" db="EMBL/GenBank/DDBJ databases">
        <title>Complete genome sequence of 14 non-tuberculosis mycobacteria type-strains.</title>
        <authorList>
            <person name="Igarashi Y."/>
            <person name="Osugi A."/>
            <person name="Mitarai S."/>
        </authorList>
    </citation>
    <scope>NUCLEOTIDE SEQUENCE</scope>
    <source>
        <strain evidence="3">DSM 45575</strain>
    </source>
</reference>
<dbReference type="InterPro" id="IPR019674">
    <property type="entry name" value="Lipoprotein_LpqN/LpqT-like"/>
</dbReference>
<evidence type="ECO:0000313" key="4">
    <source>
        <dbReference type="Proteomes" id="UP001055200"/>
    </source>
</evidence>
<accession>A0ABY3U473</accession>
<dbReference type="Pfam" id="PF10738">
    <property type="entry name" value="Lpp-LpqN"/>
    <property type="match status" value="1"/>
</dbReference>
<sequence>MLAALAAAIALLAGVLLWHPWRHPGTPPQSAPPPSSSVSPDTGRCANSDVPLHELEPHSPAEPRLALPQPPGWTFTTRLNSEVIRGSLINTALRANGFAPNAVVTLENLTGTAANPEQALALERDGIVDSIGPVATETPGTLCGYPALTVTYRMQGRPVTAVAVAGADAHQRIWAATVSMQTTEPDNPDYVAAKTAILDGFRFTLAATGR</sequence>
<name>A0ABY3U473_9MYCO</name>
<keyword evidence="3" id="KW-0449">Lipoprotein</keyword>
<feature type="compositionally biased region" description="Basic and acidic residues" evidence="2">
    <location>
        <begin position="51"/>
        <end position="61"/>
    </location>
</feature>
<gene>
    <name evidence="3" type="ORF">MIU77_00830</name>
</gene>
<protein>
    <submittedName>
        <fullName evidence="3">LpqN/LpqT family lipoprotein</fullName>
    </submittedName>
</protein>
<feature type="compositionally biased region" description="Pro residues" evidence="2">
    <location>
        <begin position="25"/>
        <end position="35"/>
    </location>
</feature>
<evidence type="ECO:0000313" key="3">
    <source>
        <dbReference type="EMBL" id="ULN54781.1"/>
    </source>
</evidence>
<evidence type="ECO:0000256" key="2">
    <source>
        <dbReference type="SAM" id="MobiDB-lite"/>
    </source>
</evidence>
<dbReference type="Proteomes" id="UP001055200">
    <property type="component" value="Chromosome"/>
</dbReference>
<keyword evidence="4" id="KW-1185">Reference proteome</keyword>
<proteinExistence type="predicted"/>
<dbReference type="EMBL" id="CP092365">
    <property type="protein sequence ID" value="ULN54781.1"/>
    <property type="molecule type" value="Genomic_DNA"/>
</dbReference>
<evidence type="ECO:0000256" key="1">
    <source>
        <dbReference type="ARBA" id="ARBA00022729"/>
    </source>
</evidence>
<feature type="region of interest" description="Disordered" evidence="2">
    <location>
        <begin position="25"/>
        <end position="70"/>
    </location>
</feature>